<keyword evidence="1" id="KW-0802">TPR repeat</keyword>
<comment type="caution">
    <text evidence="3">The sequence shown here is derived from an EMBL/GenBank/DDBJ whole genome shotgun (WGS) entry which is preliminary data.</text>
</comment>
<reference evidence="3 4" key="1">
    <citation type="submission" date="2017-03" db="EMBL/GenBank/DDBJ databases">
        <title>Comparative genomics of honeybee gut symbionts reveal geographically distinct and subgroup specific antibiotic resistance.</title>
        <authorList>
            <person name="Ludvigsen J."/>
            <person name="Porcellato D."/>
            <person name="Labee-Lund T.M."/>
            <person name="Amdam G.V."/>
            <person name="Rudi K."/>
        </authorList>
    </citation>
    <scope>NUCLEOTIDE SEQUENCE [LARGE SCALE GENOMIC DNA]</scope>
    <source>
        <strain evidence="3 4">A-4-12</strain>
    </source>
</reference>
<dbReference type="GeneID" id="99745715"/>
<dbReference type="Gene3D" id="1.25.40.10">
    <property type="entry name" value="Tetratricopeptide repeat domain"/>
    <property type="match status" value="1"/>
</dbReference>
<feature type="signal peptide" evidence="2">
    <location>
        <begin position="1"/>
        <end position="20"/>
    </location>
</feature>
<evidence type="ECO:0000256" key="1">
    <source>
        <dbReference type="PROSITE-ProRule" id="PRU00339"/>
    </source>
</evidence>
<dbReference type="InterPro" id="IPR019734">
    <property type="entry name" value="TPR_rpt"/>
</dbReference>
<dbReference type="RefSeq" id="WP_065614434.1">
    <property type="nucleotide sequence ID" value="NZ_CAMLFL010000028.1"/>
</dbReference>
<sequence>MLKKQYFIYLLFAGMLFVLNGCQSSNTIYYWGDYQEVLYNYNQSDKNNYTQQIQDLEKTIEKAKSTNKSVPPGLHAHLGLLYATAGDKNKAFEQFEKEKTLFPESKHFIDFIERKYQGK</sequence>
<evidence type="ECO:0000313" key="4">
    <source>
        <dbReference type="Proteomes" id="UP000194968"/>
    </source>
</evidence>
<evidence type="ECO:0000256" key="2">
    <source>
        <dbReference type="SAM" id="SignalP"/>
    </source>
</evidence>
<dbReference type="EMBL" id="NASK01000101">
    <property type="protein sequence ID" value="OTQ48616.1"/>
    <property type="molecule type" value="Genomic_DNA"/>
</dbReference>
<dbReference type="PIRSF" id="PIRSF020555">
    <property type="entry name" value="UCP020555"/>
    <property type="match status" value="1"/>
</dbReference>
<evidence type="ECO:0008006" key="5">
    <source>
        <dbReference type="Google" id="ProtNLM"/>
    </source>
</evidence>
<gene>
    <name evidence="3" type="ORF">B6D06_09320</name>
</gene>
<dbReference type="Proteomes" id="UP000194968">
    <property type="component" value="Unassembled WGS sequence"/>
</dbReference>
<dbReference type="Pfam" id="PF16068">
    <property type="entry name" value="DUF4810"/>
    <property type="match status" value="1"/>
</dbReference>
<feature type="chain" id="PRO_5011220576" description="DUF4810 domain-containing protein" evidence="2">
    <location>
        <begin position="21"/>
        <end position="119"/>
    </location>
</feature>
<dbReference type="InterPro" id="IPR014508">
    <property type="entry name" value="UCP020555_TPR-like"/>
</dbReference>
<dbReference type="SUPFAM" id="SSF48452">
    <property type="entry name" value="TPR-like"/>
    <property type="match status" value="1"/>
</dbReference>
<keyword evidence="2" id="KW-0732">Signal</keyword>
<dbReference type="InterPro" id="IPR011990">
    <property type="entry name" value="TPR-like_helical_dom_sf"/>
</dbReference>
<dbReference type="AlphaFoldDB" id="A0A242NSQ3"/>
<accession>A0A242NSQ3</accession>
<dbReference type="PROSITE" id="PS50005">
    <property type="entry name" value="TPR"/>
    <property type="match status" value="1"/>
</dbReference>
<dbReference type="OrthoDB" id="9800218at2"/>
<feature type="repeat" description="TPR" evidence="1">
    <location>
        <begin position="72"/>
        <end position="105"/>
    </location>
</feature>
<name>A0A242NSQ3_9GAMM</name>
<protein>
    <recommendedName>
        <fullName evidence="5">DUF4810 domain-containing protein</fullName>
    </recommendedName>
</protein>
<proteinExistence type="predicted"/>
<evidence type="ECO:0000313" key="3">
    <source>
        <dbReference type="EMBL" id="OTQ48616.1"/>
    </source>
</evidence>
<organism evidence="3 4">
    <name type="scientific">Gilliamella apis</name>
    <dbReference type="NCBI Taxonomy" id="1970738"/>
    <lineage>
        <taxon>Bacteria</taxon>
        <taxon>Pseudomonadati</taxon>
        <taxon>Pseudomonadota</taxon>
        <taxon>Gammaproteobacteria</taxon>
        <taxon>Orbales</taxon>
        <taxon>Orbaceae</taxon>
        <taxon>Gilliamella</taxon>
    </lineage>
</organism>